<protein>
    <submittedName>
        <fullName evidence="1">Uncharacterized protein</fullName>
    </submittedName>
</protein>
<reference evidence="1 2" key="1">
    <citation type="submission" date="2019-03" db="EMBL/GenBank/DDBJ databases">
        <title>First draft genome of Liparis tanakae, snailfish: a comprehensive survey of snailfish specific genes.</title>
        <authorList>
            <person name="Kim W."/>
            <person name="Song I."/>
            <person name="Jeong J.-H."/>
            <person name="Kim D."/>
            <person name="Kim S."/>
            <person name="Ryu S."/>
            <person name="Song J.Y."/>
            <person name="Lee S.K."/>
        </authorList>
    </citation>
    <scope>NUCLEOTIDE SEQUENCE [LARGE SCALE GENOMIC DNA]</scope>
    <source>
        <tissue evidence="1">Muscle</tissue>
    </source>
</reference>
<evidence type="ECO:0000313" key="1">
    <source>
        <dbReference type="EMBL" id="TNN35540.1"/>
    </source>
</evidence>
<gene>
    <name evidence="1" type="ORF">EYF80_054297</name>
</gene>
<sequence length="105" mass="11968">MLGYELGYMLDYELDYELGYMLGYMLDYELGYMLGYMLDYELGYMLGFEYMRMNSLPQKSVGGPNGFHEPDVIIASSLSLQTDTVLSSGSCKHDSLHRVRMCPTA</sequence>
<dbReference type="Proteomes" id="UP000314294">
    <property type="component" value="Unassembled WGS sequence"/>
</dbReference>
<proteinExistence type="predicted"/>
<dbReference type="OrthoDB" id="8947651at2759"/>
<organism evidence="1 2">
    <name type="scientific">Liparis tanakae</name>
    <name type="common">Tanaka's snailfish</name>
    <dbReference type="NCBI Taxonomy" id="230148"/>
    <lineage>
        <taxon>Eukaryota</taxon>
        <taxon>Metazoa</taxon>
        <taxon>Chordata</taxon>
        <taxon>Craniata</taxon>
        <taxon>Vertebrata</taxon>
        <taxon>Euteleostomi</taxon>
        <taxon>Actinopterygii</taxon>
        <taxon>Neopterygii</taxon>
        <taxon>Teleostei</taxon>
        <taxon>Neoteleostei</taxon>
        <taxon>Acanthomorphata</taxon>
        <taxon>Eupercaria</taxon>
        <taxon>Perciformes</taxon>
        <taxon>Cottioidei</taxon>
        <taxon>Cottales</taxon>
        <taxon>Liparidae</taxon>
        <taxon>Liparis</taxon>
    </lineage>
</organism>
<name>A0A4Z2F3S4_9TELE</name>
<comment type="caution">
    <text evidence="1">The sequence shown here is derived from an EMBL/GenBank/DDBJ whole genome shotgun (WGS) entry which is preliminary data.</text>
</comment>
<dbReference type="AlphaFoldDB" id="A0A4Z2F3S4"/>
<keyword evidence="2" id="KW-1185">Reference proteome</keyword>
<dbReference type="EMBL" id="SRLO01001751">
    <property type="protein sequence ID" value="TNN35540.1"/>
    <property type="molecule type" value="Genomic_DNA"/>
</dbReference>
<accession>A0A4Z2F3S4</accession>
<evidence type="ECO:0000313" key="2">
    <source>
        <dbReference type="Proteomes" id="UP000314294"/>
    </source>
</evidence>